<feature type="non-terminal residue" evidence="1">
    <location>
        <position position="1"/>
    </location>
</feature>
<evidence type="ECO:0000313" key="2">
    <source>
        <dbReference type="Proteomes" id="UP001163046"/>
    </source>
</evidence>
<dbReference type="Proteomes" id="UP001163046">
    <property type="component" value="Unassembled WGS sequence"/>
</dbReference>
<dbReference type="AlphaFoldDB" id="A0A9W9YTQ4"/>
<protein>
    <submittedName>
        <fullName evidence="1">Uncharacterized protein</fullName>
    </submittedName>
</protein>
<sequence>PGIYKVKGSVLAKKRELVEEYAKKNRFSSSKMFDRSRRGLSCLKPNSLATTTLKCLQRTIWWTLSLHFGFRARDESRRIEVGDVAVDKDRESGGEVLGVES</sequence>
<dbReference type="EMBL" id="MU827101">
    <property type="protein sequence ID" value="KAJ7369287.1"/>
    <property type="molecule type" value="Genomic_DNA"/>
</dbReference>
<evidence type="ECO:0000313" key="1">
    <source>
        <dbReference type="EMBL" id="KAJ7369287.1"/>
    </source>
</evidence>
<comment type="caution">
    <text evidence="1">The sequence shown here is derived from an EMBL/GenBank/DDBJ whole genome shotgun (WGS) entry which is preliminary data.</text>
</comment>
<dbReference type="OrthoDB" id="5984651at2759"/>
<accession>A0A9W9YTQ4</accession>
<proteinExistence type="predicted"/>
<reference evidence="1" key="1">
    <citation type="submission" date="2023-01" db="EMBL/GenBank/DDBJ databases">
        <title>Genome assembly of the deep-sea coral Lophelia pertusa.</title>
        <authorList>
            <person name="Herrera S."/>
            <person name="Cordes E."/>
        </authorList>
    </citation>
    <scope>NUCLEOTIDE SEQUENCE</scope>
    <source>
        <strain evidence="1">USNM1676648</strain>
        <tissue evidence="1">Polyp</tissue>
    </source>
</reference>
<gene>
    <name evidence="1" type="ORF">OS493_040020</name>
</gene>
<organism evidence="1 2">
    <name type="scientific">Desmophyllum pertusum</name>
    <dbReference type="NCBI Taxonomy" id="174260"/>
    <lineage>
        <taxon>Eukaryota</taxon>
        <taxon>Metazoa</taxon>
        <taxon>Cnidaria</taxon>
        <taxon>Anthozoa</taxon>
        <taxon>Hexacorallia</taxon>
        <taxon>Scleractinia</taxon>
        <taxon>Caryophylliina</taxon>
        <taxon>Caryophylliidae</taxon>
        <taxon>Desmophyllum</taxon>
    </lineage>
</organism>
<name>A0A9W9YTQ4_9CNID</name>
<keyword evidence="2" id="KW-1185">Reference proteome</keyword>